<evidence type="ECO:0000313" key="1">
    <source>
        <dbReference type="EMBL" id="MDT9409909.1"/>
    </source>
</evidence>
<reference evidence="1 2" key="1">
    <citation type="submission" date="2023-03" db="EMBL/GenBank/DDBJ databases">
        <title>Whole genome sequence of the first Corynebacterium rouxii strains isolated in Brazil: a recent member of Corynebacterium diphtheriae complex.</title>
        <authorList>
            <person name="Vieira V."/>
            <person name="Ramos J.N."/>
            <person name="Araujo M.R.B."/>
            <person name="Baio P.V."/>
            <person name="Sant'Anna L.O."/>
            <person name="Veras J.F.C."/>
            <person name="Vieira E.M.D."/>
            <person name="Sousa M.A.B."/>
            <person name="Camargo C.H."/>
            <person name="Sacchi C.T."/>
            <person name="Campos K.R."/>
            <person name="Santos M.B.N."/>
            <person name="Bokermann S."/>
            <person name="Alvim L.B."/>
            <person name="Santos L.S."/>
            <person name="Mattos-Guaraldi A.L."/>
        </authorList>
    </citation>
    <scope>NUCLEOTIDE SEQUENCE [LARGE SCALE GENOMIC DNA]</scope>
    <source>
        <strain evidence="1 2">70862</strain>
    </source>
</reference>
<accession>A0ABU3PJL3</accession>
<dbReference type="EMBL" id="JARUHM010000001">
    <property type="protein sequence ID" value="MDT9409909.1"/>
    <property type="molecule type" value="Genomic_DNA"/>
</dbReference>
<evidence type="ECO:0000313" key="2">
    <source>
        <dbReference type="Proteomes" id="UP001265983"/>
    </source>
</evidence>
<dbReference type="Proteomes" id="UP001265983">
    <property type="component" value="Unassembled WGS sequence"/>
</dbReference>
<organism evidence="1 2">
    <name type="scientific">Corynebacterium rouxii</name>
    <dbReference type="NCBI Taxonomy" id="2719119"/>
    <lineage>
        <taxon>Bacteria</taxon>
        <taxon>Bacillati</taxon>
        <taxon>Actinomycetota</taxon>
        <taxon>Actinomycetes</taxon>
        <taxon>Mycobacteriales</taxon>
        <taxon>Corynebacteriaceae</taxon>
        <taxon>Corynebacterium</taxon>
    </lineage>
</organism>
<sequence length="70" mass="7745">MTHSDRKAWDPTTIMWQVYPLGFAGVPVREPVDPAPRLSAVNQQLDYLVELGCTGLQRSAVTWRTSCGIG</sequence>
<gene>
    <name evidence="1" type="ORF">P8T80_00620</name>
</gene>
<protein>
    <submittedName>
        <fullName evidence="1">Uncharacterized protein</fullName>
    </submittedName>
</protein>
<dbReference type="RefSeq" id="WP_315642946.1">
    <property type="nucleotide sequence ID" value="NZ_JARUHM010000001.1"/>
</dbReference>
<name>A0ABU3PJL3_9CORY</name>
<keyword evidence="2" id="KW-1185">Reference proteome</keyword>
<comment type="caution">
    <text evidence="1">The sequence shown here is derived from an EMBL/GenBank/DDBJ whole genome shotgun (WGS) entry which is preliminary data.</text>
</comment>
<proteinExistence type="predicted"/>